<feature type="region of interest" description="Disordered" evidence="1">
    <location>
        <begin position="312"/>
        <end position="374"/>
    </location>
</feature>
<dbReference type="EMBL" id="BAAAHU010000032">
    <property type="protein sequence ID" value="GAA1011507.1"/>
    <property type="molecule type" value="Genomic_DNA"/>
</dbReference>
<gene>
    <name evidence="2" type="ORF">GCM10009564_32610</name>
</gene>
<evidence type="ECO:0000256" key="1">
    <source>
        <dbReference type="SAM" id="MobiDB-lite"/>
    </source>
</evidence>
<comment type="caution">
    <text evidence="2">The sequence shown here is derived from an EMBL/GenBank/DDBJ whole genome shotgun (WGS) entry which is preliminary data.</text>
</comment>
<dbReference type="Proteomes" id="UP001501072">
    <property type="component" value="Unassembled WGS sequence"/>
</dbReference>
<feature type="region of interest" description="Disordered" evidence="1">
    <location>
        <begin position="274"/>
        <end position="299"/>
    </location>
</feature>
<accession>A0ABN1T0P1</accession>
<name>A0ABN1T0P1_9ACTN</name>
<evidence type="ECO:0000313" key="2">
    <source>
        <dbReference type="EMBL" id="GAA1011507.1"/>
    </source>
</evidence>
<dbReference type="RefSeq" id="WP_346073313.1">
    <property type="nucleotide sequence ID" value="NZ_BAAAHU010000032.1"/>
</dbReference>
<organism evidence="2 3">
    <name type="scientific">Streptomyces thermogriseus</name>
    <dbReference type="NCBI Taxonomy" id="75292"/>
    <lineage>
        <taxon>Bacteria</taxon>
        <taxon>Bacillati</taxon>
        <taxon>Actinomycetota</taxon>
        <taxon>Actinomycetes</taxon>
        <taxon>Kitasatosporales</taxon>
        <taxon>Streptomycetaceae</taxon>
        <taxon>Streptomyces</taxon>
    </lineage>
</organism>
<evidence type="ECO:0000313" key="3">
    <source>
        <dbReference type="Proteomes" id="UP001501072"/>
    </source>
</evidence>
<keyword evidence="3" id="KW-1185">Reference proteome</keyword>
<sequence>MGTPTPEEGEPFAAAAGEAVQTAVMAYRLVMAVADAVRRQQQRQKGEEQLPPAEQAATEAATEVTKLLPPDIATAVMGQADWPQMAQQLVALRKAGVDLQKFLPQVGEIAVMVRDEVAQNAAPAAREGTGQWERLLRETLPAGPVREAILTSPTWPEMTQVMARLKERGVDVREVLAAAYQAVTDGFGSAMAEPKMSRDAKRSYGPLTTGLDLPLDLDLSDSKRALAQLAIAPEESDRYGRWVREALKDHPRAADQLLSHRQWPLLAARMAQMEKEKKPVREHLSRLADDTSWEEGPAPQLGSRLVEAANDALRQPPGSPPSRVRVDPVAARARSVTLDPPKRPAAGRSTAPAEPGVALHRQQAGPAPTRRKSR</sequence>
<feature type="compositionally biased region" description="Basic and acidic residues" evidence="1">
    <location>
        <begin position="274"/>
        <end position="289"/>
    </location>
</feature>
<protein>
    <submittedName>
        <fullName evidence="2">Uncharacterized protein</fullName>
    </submittedName>
</protein>
<proteinExistence type="predicted"/>
<feature type="compositionally biased region" description="Low complexity" evidence="1">
    <location>
        <begin position="321"/>
        <end position="336"/>
    </location>
</feature>
<reference evidence="2 3" key="1">
    <citation type="journal article" date="2019" name="Int. J. Syst. Evol. Microbiol.">
        <title>The Global Catalogue of Microorganisms (GCM) 10K type strain sequencing project: providing services to taxonomists for standard genome sequencing and annotation.</title>
        <authorList>
            <consortium name="The Broad Institute Genomics Platform"/>
            <consortium name="The Broad Institute Genome Sequencing Center for Infectious Disease"/>
            <person name="Wu L."/>
            <person name="Ma J."/>
        </authorList>
    </citation>
    <scope>NUCLEOTIDE SEQUENCE [LARGE SCALE GENOMIC DNA]</scope>
    <source>
        <strain evidence="2 3">JCM 11269</strain>
    </source>
</reference>